<dbReference type="PANTHER" id="PTHR37953">
    <property type="entry name" value="UPF0127 PROTEIN MJ1496"/>
    <property type="match status" value="1"/>
</dbReference>
<feature type="signal peptide" evidence="1">
    <location>
        <begin position="1"/>
        <end position="25"/>
    </location>
</feature>
<keyword evidence="3" id="KW-1185">Reference proteome</keyword>
<accession>A0A838WSH8</accession>
<dbReference type="Gene3D" id="2.60.120.1140">
    <property type="entry name" value="Protein of unknown function DUF192"/>
    <property type="match status" value="1"/>
</dbReference>
<keyword evidence="1" id="KW-0732">Signal</keyword>
<dbReference type="InterPro" id="IPR003795">
    <property type="entry name" value="DUF192"/>
</dbReference>
<dbReference type="EMBL" id="JACEOR010000336">
    <property type="protein sequence ID" value="MBA4505302.1"/>
    <property type="molecule type" value="Genomic_DNA"/>
</dbReference>
<evidence type="ECO:0000313" key="3">
    <source>
        <dbReference type="Proteomes" id="UP000580709"/>
    </source>
</evidence>
<name>A0A838WSH8_9CORY</name>
<dbReference type="PANTHER" id="PTHR37953:SF1">
    <property type="entry name" value="UPF0127 PROTEIN MJ1496"/>
    <property type="match status" value="1"/>
</dbReference>
<dbReference type="PROSITE" id="PS51257">
    <property type="entry name" value="PROKAR_LIPOPROTEIN"/>
    <property type="match status" value="1"/>
</dbReference>
<gene>
    <name evidence="2" type="ORF">H0H28_08225</name>
</gene>
<dbReference type="Proteomes" id="UP000580709">
    <property type="component" value="Unassembled WGS sequence"/>
</dbReference>
<dbReference type="RefSeq" id="WP_070434719.1">
    <property type="nucleotide sequence ID" value="NZ_JACEOR010000336.1"/>
</dbReference>
<sequence>MHRTFRAAAAAAVLTAILAGCSAGVDELRVTIDGVTVTAEQATSTEAQRQGLSGRDSVPEGTGMWFPLEHAQRTEVWMQDTRVPLDVVWIRDGRVTGVVTLQPCSTDPCPREASPGVVDAILEAPAGTFSHVSPETTVQVESE</sequence>
<organism evidence="2 3">
    <name type="scientific">Corynebacterium sanguinis</name>
    <dbReference type="NCBI Taxonomy" id="2594913"/>
    <lineage>
        <taxon>Bacteria</taxon>
        <taxon>Bacillati</taxon>
        <taxon>Actinomycetota</taxon>
        <taxon>Actinomycetes</taxon>
        <taxon>Mycobacteriales</taxon>
        <taxon>Corynebacteriaceae</taxon>
        <taxon>Corynebacterium</taxon>
    </lineage>
</organism>
<proteinExistence type="predicted"/>
<dbReference type="Pfam" id="PF02643">
    <property type="entry name" value="DUF192"/>
    <property type="match status" value="1"/>
</dbReference>
<dbReference type="InterPro" id="IPR038695">
    <property type="entry name" value="Saro_0823-like_sf"/>
</dbReference>
<protein>
    <submittedName>
        <fullName evidence="2">DUF192 domain-containing protein</fullName>
    </submittedName>
</protein>
<reference evidence="2 3" key="1">
    <citation type="submission" date="2020-07" db="EMBL/GenBank/DDBJ databases">
        <authorList>
            <person name="Khare M."/>
        </authorList>
    </citation>
    <scope>NUCLEOTIDE SEQUENCE [LARGE SCALE GENOMIC DNA]</scope>
    <source>
        <strain evidence="2 3">P8776</strain>
    </source>
</reference>
<evidence type="ECO:0000256" key="1">
    <source>
        <dbReference type="SAM" id="SignalP"/>
    </source>
</evidence>
<dbReference type="AlphaFoldDB" id="A0A838WSH8"/>
<feature type="chain" id="PRO_5032577831" evidence="1">
    <location>
        <begin position="26"/>
        <end position="143"/>
    </location>
</feature>
<evidence type="ECO:0000313" key="2">
    <source>
        <dbReference type="EMBL" id="MBA4505302.1"/>
    </source>
</evidence>
<comment type="caution">
    <text evidence="2">The sequence shown here is derived from an EMBL/GenBank/DDBJ whole genome shotgun (WGS) entry which is preliminary data.</text>
</comment>